<feature type="region of interest" description="Disordered" evidence="2">
    <location>
        <begin position="332"/>
        <end position="383"/>
    </location>
</feature>
<dbReference type="Pfam" id="PF00149">
    <property type="entry name" value="Metallophos"/>
    <property type="match status" value="1"/>
</dbReference>
<feature type="compositionally biased region" description="Low complexity" evidence="2">
    <location>
        <begin position="354"/>
        <end position="383"/>
    </location>
</feature>
<dbReference type="GO" id="GO:0004722">
    <property type="term" value="F:protein serine/threonine phosphatase activity"/>
    <property type="evidence" value="ECO:0000318"/>
    <property type="project" value="GO_Central"/>
</dbReference>
<dbReference type="InterPro" id="IPR050341">
    <property type="entry name" value="PP1_catalytic_subunit"/>
</dbReference>
<keyword evidence="1" id="KW-0378">Hydrolase</keyword>
<dbReference type="PANTHER" id="PTHR11668">
    <property type="entry name" value="SERINE/THREONINE PROTEIN PHOSPHATASE"/>
    <property type="match status" value="1"/>
</dbReference>
<evidence type="ECO:0000313" key="4">
    <source>
        <dbReference type="EMBL" id="CCD61407.2"/>
    </source>
</evidence>
<dbReference type="GeneID" id="185677"/>
<dbReference type="PeptideAtlas" id="O44507"/>
<dbReference type="AGR" id="WB:WBGene00018359"/>
<dbReference type="SMR" id="O44507"/>
<dbReference type="HOGENOM" id="CLU_004962_0_0_1"/>
<dbReference type="PRINTS" id="PR00114">
    <property type="entry name" value="STPHPHTASE"/>
</dbReference>
<dbReference type="eggNOG" id="KOG0918">
    <property type="taxonomic scope" value="Eukaryota"/>
</dbReference>
<keyword evidence="5" id="KW-1185">Reference proteome</keyword>
<dbReference type="GO" id="GO:0005634">
    <property type="term" value="C:nucleus"/>
    <property type="evidence" value="ECO:0000318"/>
    <property type="project" value="GO_Central"/>
</dbReference>
<evidence type="ECO:0000256" key="2">
    <source>
        <dbReference type="SAM" id="MobiDB-lite"/>
    </source>
</evidence>
<dbReference type="Gene3D" id="3.60.21.10">
    <property type="match status" value="1"/>
</dbReference>
<dbReference type="InParanoid" id="O44507"/>
<gene>
    <name evidence="4" type="ORF">CELE_F42G8.8</name>
    <name evidence="4 6" type="ORF">F42G8.8</name>
</gene>
<evidence type="ECO:0000259" key="3">
    <source>
        <dbReference type="PROSITE" id="PS00125"/>
    </source>
</evidence>
<dbReference type="OrthoDB" id="5840512at2759"/>
<dbReference type="EMBL" id="BX284604">
    <property type="protein sequence ID" value="CCD61407.2"/>
    <property type="molecule type" value="Genomic_DNA"/>
</dbReference>
<dbReference type="eggNOG" id="KOG0374">
    <property type="taxonomic scope" value="Eukaryota"/>
</dbReference>
<name>O44507_CAEEL</name>
<dbReference type="InterPro" id="IPR004843">
    <property type="entry name" value="Calcineurin-like_PHP"/>
</dbReference>
<evidence type="ECO:0000313" key="6">
    <source>
        <dbReference type="WormBase" id="F42G8.8"/>
    </source>
</evidence>
<dbReference type="SUPFAM" id="SSF56300">
    <property type="entry name" value="Metallo-dependent phosphatases"/>
    <property type="match status" value="1"/>
</dbReference>
<dbReference type="PaxDb" id="6239-F42G8.8"/>
<dbReference type="OMA" id="LSKNNKC"/>
<dbReference type="CDD" id="cd00144">
    <property type="entry name" value="MPP_PPP_family"/>
    <property type="match status" value="1"/>
</dbReference>
<dbReference type="FunFam" id="3.60.21.10:FF:000131">
    <property type="entry name" value="Serine/threonine-protein phosphatase"/>
    <property type="match status" value="1"/>
</dbReference>
<proteinExistence type="inferred from homology"/>
<dbReference type="Proteomes" id="UP000001940">
    <property type="component" value="Chromosome IV"/>
</dbReference>
<dbReference type="KEGG" id="cel:CELE_F42G8.8"/>
<dbReference type="WormBase" id="F42G8.8">
    <property type="protein sequence ID" value="CE49561"/>
    <property type="gene ID" value="WBGene00018359"/>
</dbReference>
<dbReference type="UCSC" id="F42G8.8">
    <property type="organism name" value="c. elegans"/>
</dbReference>
<dbReference type="PIR" id="T32635">
    <property type="entry name" value="T32635"/>
</dbReference>
<dbReference type="CTD" id="185677"/>
<comment type="catalytic activity">
    <reaction evidence="1">
        <text>O-phospho-L-threonyl-[protein] + H2O = L-threonyl-[protein] + phosphate</text>
        <dbReference type="Rhea" id="RHEA:47004"/>
        <dbReference type="Rhea" id="RHEA-COMP:11060"/>
        <dbReference type="Rhea" id="RHEA-COMP:11605"/>
        <dbReference type="ChEBI" id="CHEBI:15377"/>
        <dbReference type="ChEBI" id="CHEBI:30013"/>
        <dbReference type="ChEBI" id="CHEBI:43474"/>
        <dbReference type="ChEBI" id="CHEBI:61977"/>
        <dbReference type="EC" id="3.1.3.16"/>
    </reaction>
</comment>
<sequence length="383" mass="42677">MADDKSFDVNMFLKRHLIVKSWANYRQLEYTKSELIQLIDLVTPALKEDNSLAQISPPVTIVGDIHGQFHDLIRILNYNVPKDDAKKKSGYGFCNNRFVFLGDYVDRGSHSIECISLMFALKIIYQTNYILLRGNHETRAINYAYGFREELVNRLGPADGKEVWEKFNEVFAYMPLACLVGEKILCMHGGISPRLNTLEDIKNIDHPLFEIGNDSLAQDLLWADPTDGQGLIAVSQTPAYPKNIVRGLSVVFNEAAVHDTCKRLGIKLIVRAHQMIPEGFKFFADQKLLTIFSAPRYMNETDNHGATLKVETNGRLSIGRLRNMKALHPNVAADEITRGDDMPSGAKVAKKKSNSMTVSASKSSSSSNSHGKGKNKSGSIGTL</sequence>
<dbReference type="PANTHER" id="PTHR11668:SF450">
    <property type="entry name" value="SERINE_THREONINE-PROTEIN PHOSPHATASE"/>
    <property type="match status" value="1"/>
</dbReference>
<dbReference type="PROSITE" id="PS00125">
    <property type="entry name" value="SER_THR_PHOSPHATASE"/>
    <property type="match status" value="1"/>
</dbReference>
<dbReference type="AlphaFoldDB" id="O44507"/>
<protein>
    <recommendedName>
        <fullName evidence="1">Serine/threonine-protein phosphatase</fullName>
        <ecNumber evidence="1">3.1.3.16</ecNumber>
    </recommendedName>
</protein>
<dbReference type="RefSeq" id="NP_501356.2">
    <property type="nucleotide sequence ID" value="NM_068955.4"/>
</dbReference>
<evidence type="ECO:0000256" key="1">
    <source>
        <dbReference type="RuleBase" id="RU004273"/>
    </source>
</evidence>
<accession>O44507</accession>
<evidence type="ECO:0000313" key="5">
    <source>
        <dbReference type="Proteomes" id="UP000001940"/>
    </source>
</evidence>
<feature type="domain" description="Serine/threonine specific protein phosphatases" evidence="3">
    <location>
        <begin position="132"/>
        <end position="137"/>
    </location>
</feature>
<dbReference type="InterPro" id="IPR029052">
    <property type="entry name" value="Metallo-depent_PP-like"/>
</dbReference>
<dbReference type="STRING" id="6239.F42G8.8.1"/>
<dbReference type="FunCoup" id="O44507">
    <property type="interactions" value="163"/>
</dbReference>
<organism evidence="4 5">
    <name type="scientific">Caenorhabditis elegans</name>
    <dbReference type="NCBI Taxonomy" id="6239"/>
    <lineage>
        <taxon>Eukaryota</taxon>
        <taxon>Metazoa</taxon>
        <taxon>Ecdysozoa</taxon>
        <taxon>Nematoda</taxon>
        <taxon>Chromadorea</taxon>
        <taxon>Rhabditida</taxon>
        <taxon>Rhabditina</taxon>
        <taxon>Rhabditomorpha</taxon>
        <taxon>Rhabditoidea</taxon>
        <taxon>Rhabditidae</taxon>
        <taxon>Peloderinae</taxon>
        <taxon>Caenorhabditis</taxon>
    </lineage>
</organism>
<dbReference type="InterPro" id="IPR006186">
    <property type="entry name" value="Ser/Thr-sp_prot-phosphatase"/>
</dbReference>
<dbReference type="GO" id="GO:0005737">
    <property type="term" value="C:cytoplasm"/>
    <property type="evidence" value="ECO:0000318"/>
    <property type="project" value="GO_Central"/>
</dbReference>
<dbReference type="EC" id="3.1.3.16" evidence="1"/>
<reference evidence="4 5" key="1">
    <citation type="journal article" date="1998" name="Science">
        <title>Genome sequence of the nematode C. elegans: a platform for investigating biology.</title>
        <authorList>
            <consortium name="The C. elegans sequencing consortium"/>
            <person name="Sulson J.E."/>
            <person name="Waterston R."/>
        </authorList>
    </citation>
    <scope>NUCLEOTIDE SEQUENCE [LARGE SCALE GENOMIC DNA]</scope>
    <source>
        <strain evidence="4 5">Bristol N2</strain>
    </source>
</reference>
<comment type="similarity">
    <text evidence="1">Belongs to the PPP phosphatase family.</text>
</comment>
<dbReference type="SMART" id="SM00156">
    <property type="entry name" value="PP2Ac"/>
    <property type="match status" value="1"/>
</dbReference>
<dbReference type="Bgee" id="WBGene00018359">
    <property type="expression patterns" value="Expressed in adult organism and 2 other cell types or tissues"/>
</dbReference>